<feature type="transmembrane region" description="Helical" evidence="1">
    <location>
        <begin position="136"/>
        <end position="161"/>
    </location>
</feature>
<evidence type="ECO:0008006" key="4">
    <source>
        <dbReference type="Google" id="ProtNLM"/>
    </source>
</evidence>
<keyword evidence="1" id="KW-1133">Transmembrane helix</keyword>
<feature type="transmembrane region" description="Helical" evidence="1">
    <location>
        <begin position="444"/>
        <end position="464"/>
    </location>
</feature>
<keyword evidence="1" id="KW-0812">Transmembrane</keyword>
<feature type="transmembrane region" description="Helical" evidence="1">
    <location>
        <begin position="406"/>
        <end position="432"/>
    </location>
</feature>
<dbReference type="RefSeq" id="WP_200503188.1">
    <property type="nucleotide sequence ID" value="NZ_JAEDAJ010000008.1"/>
</dbReference>
<evidence type="ECO:0000313" key="3">
    <source>
        <dbReference type="Proteomes" id="UP000612352"/>
    </source>
</evidence>
<feature type="transmembrane region" description="Helical" evidence="1">
    <location>
        <begin position="200"/>
        <end position="221"/>
    </location>
</feature>
<feature type="transmembrane region" description="Helical" evidence="1">
    <location>
        <begin position="338"/>
        <end position="358"/>
    </location>
</feature>
<proteinExistence type="predicted"/>
<keyword evidence="3" id="KW-1185">Reference proteome</keyword>
<feature type="transmembrane region" description="Helical" evidence="1">
    <location>
        <begin position="46"/>
        <end position="65"/>
    </location>
</feature>
<feature type="transmembrane region" description="Helical" evidence="1">
    <location>
        <begin position="494"/>
        <end position="514"/>
    </location>
</feature>
<evidence type="ECO:0000256" key="1">
    <source>
        <dbReference type="SAM" id="Phobius"/>
    </source>
</evidence>
<dbReference type="EMBL" id="JAEDAJ010000008">
    <property type="protein sequence ID" value="MBK0332285.1"/>
    <property type="molecule type" value="Genomic_DNA"/>
</dbReference>
<reference evidence="2 3" key="1">
    <citation type="submission" date="2020-12" db="EMBL/GenBank/DDBJ databases">
        <title>Brachybacterium sp. MASK1Z-5, whole genome shotgun sequence.</title>
        <authorList>
            <person name="Tuo L."/>
        </authorList>
    </citation>
    <scope>NUCLEOTIDE SEQUENCE [LARGE SCALE GENOMIC DNA]</scope>
    <source>
        <strain evidence="2 3">MASK1Z-5</strain>
    </source>
</reference>
<protein>
    <recommendedName>
        <fullName evidence="4">ABC transporter permease</fullName>
    </recommendedName>
</protein>
<organism evidence="2 3">
    <name type="scientific">Brachybacterium halotolerans</name>
    <dbReference type="NCBI Taxonomy" id="2795215"/>
    <lineage>
        <taxon>Bacteria</taxon>
        <taxon>Bacillati</taxon>
        <taxon>Actinomycetota</taxon>
        <taxon>Actinomycetes</taxon>
        <taxon>Micrococcales</taxon>
        <taxon>Dermabacteraceae</taxon>
        <taxon>Brachybacterium</taxon>
    </lineage>
</organism>
<name>A0ABS1BCA9_9MICO</name>
<evidence type="ECO:0000313" key="2">
    <source>
        <dbReference type="EMBL" id="MBK0332285.1"/>
    </source>
</evidence>
<comment type="caution">
    <text evidence="2">The sequence shown here is derived from an EMBL/GenBank/DDBJ whole genome shotgun (WGS) entry which is preliminary data.</text>
</comment>
<keyword evidence="1" id="KW-0472">Membrane</keyword>
<feature type="transmembrane region" description="Helical" evidence="1">
    <location>
        <begin position="364"/>
        <end position="385"/>
    </location>
</feature>
<dbReference type="Proteomes" id="UP000612352">
    <property type="component" value="Unassembled WGS sequence"/>
</dbReference>
<feature type="transmembrane region" description="Helical" evidence="1">
    <location>
        <begin position="167"/>
        <end position="188"/>
    </location>
</feature>
<gene>
    <name evidence="2" type="ORF">I8D64_12865</name>
</gene>
<feature type="transmembrane region" description="Helical" evidence="1">
    <location>
        <begin position="85"/>
        <end position="106"/>
    </location>
</feature>
<feature type="transmembrane region" description="Helical" evidence="1">
    <location>
        <begin position="241"/>
        <end position="263"/>
    </location>
</feature>
<accession>A0ABS1BCA9</accession>
<sequence length="550" mass="55078">MADPAPQDPAAQEPAAQDLAVQDRAAKDAVARVWAARANARGALDLAYLLYLVVITILVIAVPLLRELGLLLARPDVLPVISAPAAGGLVTAGLLLAAGLLVLLGASRGPAVLPPFFVVTLASSHRPRRTALVRPFARTGAALAAGLLALAGVIGWVLVLGGTTSPAGAVALGIAGLGAAALLEGAWLAGQVLPGVGRRILALVLALGAAGAVLGTVRGGAAGRRLLALAYPVGGAGAGVPWTAALAVLVLGVLVGILCVPALDRVRGTVLLEQAARWESALTSARSGDLSAAAGTYRVRPSAGRRLPAVRRGARSAGLVGLYLRRDLVALARTPERLVLGVLGVLAASVLLVAARLLMGPLGFAALVLGALLLWSASGVFVDGLRHGVESLGAPRLLAQGVGVQVLLHSLAPLLVMGLLSMLGSGLGVLVLSGAGPHLGPDPGAVGALAVVLAPALVPLMIIGRARDAAKGPMPLALATPIPTPQGDASILPLVAWQADAILFALLAAGLLFLALGASWTWGIGLWAVAGALLASDARRRVQELSRGGR</sequence>